<keyword evidence="1" id="KW-0472">Membrane</keyword>
<dbReference type="EMBL" id="FNNP01000006">
    <property type="protein sequence ID" value="SDX50142.1"/>
    <property type="molecule type" value="Genomic_DNA"/>
</dbReference>
<dbReference type="STRING" id="985054.SAMN05444358_106182"/>
<evidence type="ECO:0000256" key="1">
    <source>
        <dbReference type="SAM" id="Phobius"/>
    </source>
</evidence>
<reference evidence="3" key="1">
    <citation type="submission" date="2016-10" db="EMBL/GenBank/DDBJ databases">
        <authorList>
            <person name="Varghese N."/>
            <person name="Submissions S."/>
        </authorList>
    </citation>
    <scope>NUCLEOTIDE SEQUENCE [LARGE SCALE GENOMIC DNA]</scope>
    <source>
        <strain evidence="3">DSM 27839</strain>
    </source>
</reference>
<evidence type="ECO:0000313" key="2">
    <source>
        <dbReference type="EMBL" id="SDX50142.1"/>
    </source>
</evidence>
<dbReference type="AlphaFoldDB" id="A0A1H3C7L3"/>
<dbReference type="InterPro" id="IPR036922">
    <property type="entry name" value="Rieske_2Fe-2S_sf"/>
</dbReference>
<dbReference type="SUPFAM" id="SSF50022">
    <property type="entry name" value="ISP domain"/>
    <property type="match status" value="1"/>
</dbReference>
<evidence type="ECO:0000313" key="3">
    <source>
        <dbReference type="Proteomes" id="UP000183400"/>
    </source>
</evidence>
<keyword evidence="1" id="KW-0812">Transmembrane</keyword>
<protein>
    <submittedName>
        <fullName evidence="2">Ubiquinol-cytochrome c reductase iron-sulfur subunit</fullName>
    </submittedName>
</protein>
<dbReference type="RefSeq" id="WP_074737787.1">
    <property type="nucleotide sequence ID" value="NZ_FNNP01000006.1"/>
</dbReference>
<feature type="transmembrane region" description="Helical" evidence="1">
    <location>
        <begin position="7"/>
        <end position="28"/>
    </location>
</feature>
<dbReference type="InterPro" id="IPR014349">
    <property type="entry name" value="Rieske_Fe-S_prot"/>
</dbReference>
<dbReference type="GO" id="GO:0051537">
    <property type="term" value="F:2 iron, 2 sulfur cluster binding"/>
    <property type="evidence" value="ECO:0007669"/>
    <property type="project" value="InterPro"/>
</dbReference>
<name>A0A1H3C7L3_9RHOB</name>
<dbReference type="PANTHER" id="PTHR10134">
    <property type="entry name" value="CYTOCHROME B-C1 COMPLEX SUBUNIT RIESKE, MITOCHONDRIAL"/>
    <property type="match status" value="1"/>
</dbReference>
<dbReference type="OrthoDB" id="7860719at2"/>
<gene>
    <name evidence="2" type="ORF">SAMN05444358_106182</name>
</gene>
<organism evidence="2 3">
    <name type="scientific">Ruegeria halocynthiae</name>
    <dbReference type="NCBI Taxonomy" id="985054"/>
    <lineage>
        <taxon>Bacteria</taxon>
        <taxon>Pseudomonadati</taxon>
        <taxon>Pseudomonadota</taxon>
        <taxon>Alphaproteobacteria</taxon>
        <taxon>Rhodobacterales</taxon>
        <taxon>Roseobacteraceae</taxon>
        <taxon>Ruegeria</taxon>
    </lineage>
</organism>
<sequence length="191" mass="21503">MKSKSVFLCYLAASTGLVTVAIGLYFLLASMQPTADVVAKYQTRLQSISVEDWEPGEVRTFIFYGMPVLLWRRDLKEIATAMAQFDPETSKDEWSEVLENGALEFEIGRDAYTNLEWFIASPINVGGYGCVVLAKAGDYDGFFDPCQSVHFDMWGRPKQGPSMENLVIPPAQFTEDRRSILFDLSKMPSTR</sequence>
<proteinExistence type="predicted"/>
<accession>A0A1H3C7L3</accession>
<keyword evidence="3" id="KW-1185">Reference proteome</keyword>
<dbReference type="Proteomes" id="UP000183400">
    <property type="component" value="Unassembled WGS sequence"/>
</dbReference>
<keyword evidence="1" id="KW-1133">Transmembrane helix</keyword>
<dbReference type="Gene3D" id="2.102.10.10">
    <property type="entry name" value="Rieske [2Fe-2S] iron-sulphur domain"/>
    <property type="match status" value="1"/>
</dbReference>